<gene>
    <name evidence="2" type="ORF">HNS30_40450</name>
</gene>
<dbReference type="PANTHER" id="PTHR45398">
    <property type="match status" value="1"/>
</dbReference>
<dbReference type="SUPFAM" id="SSF52777">
    <property type="entry name" value="CoA-dependent acyltransferases"/>
    <property type="match status" value="2"/>
</dbReference>
<dbReference type="GO" id="GO:0003824">
    <property type="term" value="F:catalytic activity"/>
    <property type="evidence" value="ECO:0007669"/>
    <property type="project" value="InterPro"/>
</dbReference>
<dbReference type="Gene3D" id="3.30.559.10">
    <property type="entry name" value="Chloramphenicol acetyltransferase-like domain"/>
    <property type="match status" value="1"/>
</dbReference>
<dbReference type="PANTHER" id="PTHR45398:SF1">
    <property type="entry name" value="ENZYME, PUTATIVE (JCVI)-RELATED"/>
    <property type="match status" value="1"/>
</dbReference>
<dbReference type="AlphaFoldDB" id="A0A7Y4NI27"/>
<name>A0A7Y4NI27_9BACT</name>
<feature type="non-terminal residue" evidence="2">
    <location>
        <position position="287"/>
    </location>
</feature>
<dbReference type="EMBL" id="JABFJW010000741">
    <property type="protein sequence ID" value="NOK15293.1"/>
    <property type="molecule type" value="Genomic_DNA"/>
</dbReference>
<dbReference type="InterPro" id="IPR023213">
    <property type="entry name" value="CAT-like_dom_sf"/>
</dbReference>
<accession>A0A7Y4NI27</accession>
<dbReference type="Gene3D" id="3.30.559.30">
    <property type="entry name" value="Nonribosomal peptide synthetase, condensation domain"/>
    <property type="match status" value="1"/>
</dbReference>
<organism evidence="2 3">
    <name type="scientific">Corallococcus exercitus</name>
    <dbReference type="NCBI Taxonomy" id="2316736"/>
    <lineage>
        <taxon>Bacteria</taxon>
        <taxon>Pseudomonadati</taxon>
        <taxon>Myxococcota</taxon>
        <taxon>Myxococcia</taxon>
        <taxon>Myxococcales</taxon>
        <taxon>Cystobacterineae</taxon>
        <taxon>Myxococcaceae</taxon>
        <taxon>Corallococcus</taxon>
    </lineage>
</organism>
<dbReference type="RefSeq" id="WP_253896043.1">
    <property type="nucleotide sequence ID" value="NZ_JABFJW010000741.1"/>
</dbReference>
<sequence>DASYNLPTALRLTGQVDVESLRRAFEALVARHDSLRTTFHEHQGQATQHIHAPDTWTLPIIELSSLPEAQREVEAQRKVEAEARQPFDLRHGPLLRTALVRLAAEEHLLLVTMHHIVSDGWSMGVLVRELVAFYEAFSAGQTPVLAPLPVQYTDFATWQRNWLQGEVLAAQLGYWKQLLSGAPATLELPTDHPRPATQPHAGATLSVGIPQATSDALKALAQREGATPFMVLLAAWQVLLSRYSAQDDVSVGSPIAGRTQAEAEGLIGFFVNTLVLRSRVKPEDSFR</sequence>
<dbReference type="FunFam" id="3.30.559.10:FF:000012">
    <property type="entry name" value="Non-ribosomal peptide synthetase"/>
    <property type="match status" value="1"/>
</dbReference>
<dbReference type="Pfam" id="PF00668">
    <property type="entry name" value="Condensation"/>
    <property type="match status" value="1"/>
</dbReference>
<proteinExistence type="predicted"/>
<reference evidence="2 3" key="1">
    <citation type="submission" date="2020-05" db="EMBL/GenBank/DDBJ databases">
        <authorList>
            <person name="Whitworth D."/>
        </authorList>
    </citation>
    <scope>NUCLEOTIDE SEQUENCE [LARGE SCALE GENOMIC DNA]</scope>
    <source>
        <strain evidence="2 3">CA046A</strain>
    </source>
</reference>
<dbReference type="CDD" id="cd19531">
    <property type="entry name" value="LCL_NRPS-like"/>
    <property type="match status" value="1"/>
</dbReference>
<feature type="non-terminal residue" evidence="2">
    <location>
        <position position="1"/>
    </location>
</feature>
<evidence type="ECO:0000313" key="2">
    <source>
        <dbReference type="EMBL" id="NOK15293.1"/>
    </source>
</evidence>
<dbReference type="InterPro" id="IPR001242">
    <property type="entry name" value="Condensation_dom"/>
</dbReference>
<dbReference type="Proteomes" id="UP000528460">
    <property type="component" value="Unassembled WGS sequence"/>
</dbReference>
<feature type="domain" description="Condensation" evidence="1">
    <location>
        <begin position="3"/>
        <end position="286"/>
    </location>
</feature>
<evidence type="ECO:0000259" key="1">
    <source>
        <dbReference type="Pfam" id="PF00668"/>
    </source>
</evidence>
<protein>
    <submittedName>
        <fullName evidence="2">Non-ribosomal peptide synthetase</fullName>
    </submittedName>
</protein>
<evidence type="ECO:0000313" key="3">
    <source>
        <dbReference type="Proteomes" id="UP000528460"/>
    </source>
</evidence>
<comment type="caution">
    <text evidence="2">The sequence shown here is derived from an EMBL/GenBank/DDBJ whole genome shotgun (WGS) entry which is preliminary data.</text>
</comment>